<dbReference type="EMBL" id="CCKQ01006703">
    <property type="protein sequence ID" value="CDW78023.1"/>
    <property type="molecule type" value="Genomic_DNA"/>
</dbReference>
<dbReference type="Proteomes" id="UP000039865">
    <property type="component" value="Unassembled WGS sequence"/>
</dbReference>
<evidence type="ECO:0000313" key="2">
    <source>
        <dbReference type="Proteomes" id="UP000039865"/>
    </source>
</evidence>
<protein>
    <submittedName>
        <fullName evidence="1">Uncharacterized protein</fullName>
    </submittedName>
</protein>
<name>A0A078AB67_STYLE</name>
<keyword evidence="2" id="KW-1185">Reference proteome</keyword>
<sequence length="976" mass="111248">MDYLPCGGVIISSNYFTENFGCPLFGGGLIKLSCQLGLQLDQFDNSKPIDAAGMFQTFQIQAIKDKNIILNDLTPDKNKYELSNNYYFKNFNAFNEALVDLRGIMWAHIINETFIQNGENVAESLLLFQNYTTSENIQVQLFDHDFTQIEERMNITNYNMSSLNPDYDPNSYEYLDSISMKEASRNSTNQQTEGYITTTRVLQANTRQSYYYLKYNDDKQSLGLIYIRQCLYLYIKDVEVKDNFVYEYQLNSTKGSFITIKRFFGSIDMKNIHVHNYKGFMKFARDDLGIQFSEESPKVVFAMTNPIIGIDTQSDLIDVSLENIFVEDVKFGLYGDTVDHLKIQNLTLNNIDCNCSKNHSLFQLQTIYAKLVDINVSNINTNYNLMNSAAEFGSQVFQIILKNKTFDQDILSNGYFQSIQGNYGSVFNISFSDANFPLKSQYNNNYTPIITMRDSTFFNITTNHGGAINIFQGFQGRFIIDNCTFNQTKTQYKGGALSLNPETTTSQDDLDGKMAIKYLAIFNCDFIDNYQSTDNGKLTELILLIENSSQFGDSSIPYFNRVGYILYLNQAFYIQIDIRGCQILQEERNLPKEYVADTKFVNDLLAIWSRNQNIDTNFGSAFFIQLNLQQVDLKVIDSNFEGCRFGYLGGVFHLEGMNNNFTINNSTFLNNLGWYGGIAYCSNCQAIVFYKTNISETQAYQGGVLFTEIDKPIIKLQINYIESIMRDIMSCSEGGVNYIITNSYTSLEITLQESRFEKVNASLYDDSSTQKITKTSSDQASFQGGAGFFIVGGVMSSEQAGSIVRSKSTSLGISANLSDNTIRCVLDGDANQYKQYLFVEKRVITSPLHAFIFKSVLNTTIVSKRNKISDCYTEFVTNYEEDYTYLTSGGVYYLDSTTGLLTFNDTQNNHALIQGGDIYQFALEFSTSMNMIIQNSRFQMNLTKYWMQVEKRFVENEIGSMMISVINQHLILKELL</sequence>
<dbReference type="InParanoid" id="A0A078AB67"/>
<gene>
    <name evidence="1" type="primary">Contig215.g252</name>
    <name evidence="1" type="ORF">STYLEM_6993</name>
</gene>
<evidence type="ECO:0000313" key="1">
    <source>
        <dbReference type="EMBL" id="CDW78023.1"/>
    </source>
</evidence>
<accession>A0A078AB67</accession>
<organism evidence="1 2">
    <name type="scientific">Stylonychia lemnae</name>
    <name type="common">Ciliate</name>
    <dbReference type="NCBI Taxonomy" id="5949"/>
    <lineage>
        <taxon>Eukaryota</taxon>
        <taxon>Sar</taxon>
        <taxon>Alveolata</taxon>
        <taxon>Ciliophora</taxon>
        <taxon>Intramacronucleata</taxon>
        <taxon>Spirotrichea</taxon>
        <taxon>Stichotrichia</taxon>
        <taxon>Sporadotrichida</taxon>
        <taxon>Oxytrichidae</taxon>
        <taxon>Stylonychinae</taxon>
        <taxon>Stylonychia</taxon>
    </lineage>
</organism>
<proteinExistence type="predicted"/>
<dbReference type="AlphaFoldDB" id="A0A078AB67"/>
<reference evidence="1 2" key="1">
    <citation type="submission" date="2014-06" db="EMBL/GenBank/DDBJ databases">
        <authorList>
            <person name="Swart Estienne"/>
        </authorList>
    </citation>
    <scope>NUCLEOTIDE SEQUENCE [LARGE SCALE GENOMIC DNA]</scope>
    <source>
        <strain evidence="1 2">130c</strain>
    </source>
</reference>